<proteinExistence type="predicted"/>
<sequence>MKDICSLLNIKQTRTTAYHPATDGMVERFNRTMGDMLASALANDKHIWDEYLPYIMHIYNSSVHASTNETPHYLLFGQDPIESDDISSSTARKRYIDSEADEFFSIWRKAIIITQEHQEHFRKAQKTQKKFYDRGTNQKTFNIGDKVLLLDTRLKSKLTPRWDGPYIVNRQMGPLNYAVQRETEKTTTTSVCEILVHVNRMKLLHPKNRCARHPIPHERQSFSPLLPNRLEYRYHSR</sequence>
<dbReference type="InterPro" id="IPR012337">
    <property type="entry name" value="RNaseH-like_sf"/>
</dbReference>
<evidence type="ECO:0000259" key="1">
    <source>
        <dbReference type="PROSITE" id="PS50994"/>
    </source>
</evidence>
<protein>
    <recommendedName>
        <fullName evidence="1">Integrase catalytic domain-containing protein</fullName>
    </recommendedName>
</protein>
<keyword evidence="3" id="KW-1185">Reference proteome</keyword>
<dbReference type="PANTHER" id="PTHR37984">
    <property type="entry name" value="PROTEIN CBG26694"/>
    <property type="match status" value="1"/>
</dbReference>
<dbReference type="STRING" id="35525.A0A162C2X6"/>
<dbReference type="GO" id="GO:0003676">
    <property type="term" value="F:nucleic acid binding"/>
    <property type="evidence" value="ECO:0007669"/>
    <property type="project" value="InterPro"/>
</dbReference>
<reference evidence="2 3" key="1">
    <citation type="submission" date="2016-03" db="EMBL/GenBank/DDBJ databases">
        <title>EvidentialGene: Evidence-directed Construction of Genes on Genomes.</title>
        <authorList>
            <person name="Gilbert D.G."/>
            <person name="Choi J.-H."/>
            <person name="Mockaitis K."/>
            <person name="Colbourne J."/>
            <person name="Pfrender M."/>
        </authorList>
    </citation>
    <scope>NUCLEOTIDE SEQUENCE [LARGE SCALE GENOMIC DNA]</scope>
    <source>
        <strain evidence="2 3">Xinb3</strain>
        <tissue evidence="2">Complete organism</tissue>
    </source>
</reference>
<accession>A0A162C2X6</accession>
<dbReference type="OrthoDB" id="6364599at2759"/>
<dbReference type="InterPro" id="IPR036397">
    <property type="entry name" value="RNaseH_sf"/>
</dbReference>
<dbReference type="Proteomes" id="UP000076858">
    <property type="component" value="Unassembled WGS sequence"/>
</dbReference>
<dbReference type="PANTHER" id="PTHR37984:SF5">
    <property type="entry name" value="PROTEIN NYNRIN-LIKE"/>
    <property type="match status" value="1"/>
</dbReference>
<evidence type="ECO:0000313" key="2">
    <source>
        <dbReference type="EMBL" id="KZS00381.1"/>
    </source>
</evidence>
<dbReference type="GO" id="GO:0015074">
    <property type="term" value="P:DNA integration"/>
    <property type="evidence" value="ECO:0007669"/>
    <property type="project" value="InterPro"/>
</dbReference>
<dbReference type="InterPro" id="IPR001584">
    <property type="entry name" value="Integrase_cat-core"/>
</dbReference>
<dbReference type="PROSITE" id="PS50994">
    <property type="entry name" value="INTEGRASE"/>
    <property type="match status" value="1"/>
</dbReference>
<dbReference type="EMBL" id="LRGB01010290">
    <property type="protein sequence ID" value="KZS00381.1"/>
    <property type="molecule type" value="Genomic_DNA"/>
</dbReference>
<gene>
    <name evidence="2" type="ORF">APZ42_003319</name>
</gene>
<evidence type="ECO:0000313" key="3">
    <source>
        <dbReference type="Proteomes" id="UP000076858"/>
    </source>
</evidence>
<feature type="domain" description="Integrase catalytic" evidence="1">
    <location>
        <begin position="1"/>
        <end position="79"/>
    </location>
</feature>
<comment type="caution">
    <text evidence="2">The sequence shown here is derived from an EMBL/GenBank/DDBJ whole genome shotgun (WGS) entry which is preliminary data.</text>
</comment>
<organism evidence="2 3">
    <name type="scientific">Daphnia magna</name>
    <dbReference type="NCBI Taxonomy" id="35525"/>
    <lineage>
        <taxon>Eukaryota</taxon>
        <taxon>Metazoa</taxon>
        <taxon>Ecdysozoa</taxon>
        <taxon>Arthropoda</taxon>
        <taxon>Crustacea</taxon>
        <taxon>Branchiopoda</taxon>
        <taxon>Diplostraca</taxon>
        <taxon>Cladocera</taxon>
        <taxon>Anomopoda</taxon>
        <taxon>Daphniidae</taxon>
        <taxon>Daphnia</taxon>
    </lineage>
</organism>
<name>A0A162C2X6_9CRUS</name>
<dbReference type="InterPro" id="IPR050951">
    <property type="entry name" value="Retrovirus_Pol_polyprotein"/>
</dbReference>
<dbReference type="Gene3D" id="3.30.420.10">
    <property type="entry name" value="Ribonuclease H-like superfamily/Ribonuclease H"/>
    <property type="match status" value="1"/>
</dbReference>
<dbReference type="SUPFAM" id="SSF53098">
    <property type="entry name" value="Ribonuclease H-like"/>
    <property type="match status" value="1"/>
</dbReference>
<dbReference type="AlphaFoldDB" id="A0A162C2X6"/>